<evidence type="ECO:0000313" key="1">
    <source>
        <dbReference type="EMBL" id="GAI82599.1"/>
    </source>
</evidence>
<protein>
    <submittedName>
        <fullName evidence="1">Uncharacterized protein</fullName>
    </submittedName>
</protein>
<gene>
    <name evidence="1" type="ORF">S12H4_21343</name>
</gene>
<accession>X1TRE5</accession>
<proteinExistence type="predicted"/>
<name>X1TRE5_9ZZZZ</name>
<dbReference type="EMBL" id="BARW01010964">
    <property type="protein sequence ID" value="GAI82599.1"/>
    <property type="molecule type" value="Genomic_DNA"/>
</dbReference>
<reference evidence="1" key="1">
    <citation type="journal article" date="2014" name="Front. Microbiol.">
        <title>High frequency of phylogenetically diverse reductive dehalogenase-homologous genes in deep subseafloor sedimentary metagenomes.</title>
        <authorList>
            <person name="Kawai M."/>
            <person name="Futagami T."/>
            <person name="Toyoda A."/>
            <person name="Takaki Y."/>
            <person name="Nishi S."/>
            <person name="Hori S."/>
            <person name="Arai W."/>
            <person name="Tsubouchi T."/>
            <person name="Morono Y."/>
            <person name="Uchiyama I."/>
            <person name="Ito T."/>
            <person name="Fujiyama A."/>
            <person name="Inagaki F."/>
            <person name="Takami H."/>
        </authorList>
    </citation>
    <scope>NUCLEOTIDE SEQUENCE</scope>
    <source>
        <strain evidence="1">Expedition CK06-06</strain>
    </source>
</reference>
<dbReference type="AlphaFoldDB" id="X1TRE5"/>
<comment type="caution">
    <text evidence="1">The sequence shown here is derived from an EMBL/GenBank/DDBJ whole genome shotgun (WGS) entry which is preliminary data.</text>
</comment>
<organism evidence="1">
    <name type="scientific">marine sediment metagenome</name>
    <dbReference type="NCBI Taxonomy" id="412755"/>
    <lineage>
        <taxon>unclassified sequences</taxon>
        <taxon>metagenomes</taxon>
        <taxon>ecological metagenomes</taxon>
    </lineage>
</organism>
<feature type="non-terminal residue" evidence="1">
    <location>
        <position position="1"/>
    </location>
</feature>
<sequence>DGSGAWDLWSYYDDVSLTQGGDAFANGALTRLTNGRMYTAFTSSVTMWLGGSLWTGVAWSPSSANHEAVVDEATQVLFGLGSYGDNVYVAYRRTVLSHVFFKLRTYGVGWGSEETVDANSSTGVHLCVDQSNGDCYAWWGFISVVYYAKRTATWGAAVAFSSEASLFLASITPFWIVTNNVIGVVWTQGLFTFNLRYGILSLVVPPPPPPAKPLINKPLVNPILVNVPCIR</sequence>